<dbReference type="Gene3D" id="3.40.50.300">
    <property type="entry name" value="P-loop containing nucleotide triphosphate hydrolases"/>
    <property type="match status" value="1"/>
</dbReference>
<dbReference type="InterPro" id="IPR027417">
    <property type="entry name" value="P-loop_NTPase"/>
</dbReference>
<keyword evidence="5" id="KW-1185">Reference proteome</keyword>
<dbReference type="PANTHER" id="PTHR43788:SF8">
    <property type="entry name" value="DNA-BINDING PROTEIN SMUBP-2"/>
    <property type="match status" value="1"/>
</dbReference>
<dbReference type="InterPro" id="IPR041677">
    <property type="entry name" value="DNA2/NAM7_AAA_11"/>
</dbReference>
<evidence type="ECO:0000259" key="3">
    <source>
        <dbReference type="Pfam" id="PF13086"/>
    </source>
</evidence>
<dbReference type="Proteomes" id="UP001175211">
    <property type="component" value="Unassembled WGS sequence"/>
</dbReference>
<dbReference type="EMBL" id="JAUEPS010000001">
    <property type="protein sequence ID" value="KAK0469709.1"/>
    <property type="molecule type" value="Genomic_DNA"/>
</dbReference>
<feature type="transmembrane region" description="Helical" evidence="1">
    <location>
        <begin position="568"/>
        <end position="591"/>
    </location>
</feature>
<evidence type="ECO:0000313" key="4">
    <source>
        <dbReference type="EMBL" id="KAK0469709.1"/>
    </source>
</evidence>
<feature type="signal peptide" evidence="2">
    <location>
        <begin position="1"/>
        <end position="19"/>
    </location>
</feature>
<organism evidence="4 5">
    <name type="scientific">Armillaria tabescens</name>
    <name type="common">Ringless honey mushroom</name>
    <name type="synonym">Agaricus tabescens</name>
    <dbReference type="NCBI Taxonomy" id="1929756"/>
    <lineage>
        <taxon>Eukaryota</taxon>
        <taxon>Fungi</taxon>
        <taxon>Dikarya</taxon>
        <taxon>Basidiomycota</taxon>
        <taxon>Agaricomycotina</taxon>
        <taxon>Agaricomycetes</taxon>
        <taxon>Agaricomycetidae</taxon>
        <taxon>Agaricales</taxon>
        <taxon>Marasmiineae</taxon>
        <taxon>Physalacriaceae</taxon>
        <taxon>Desarmillaria</taxon>
    </lineage>
</organism>
<sequence>MTFTYLYIFIPSCATVTLSSEVLVVTPGFDYPYVHFINPVSRNALWTCRYIRNRTDLTLSSNCPFETFICSASWPMLSVAPSFCTFTSLTHRRIAMATSTPKNQPVEIMQNLIVHPNYYGLRIKQLVVKEANITGPLLSIFSANRATGAERADPLGISVGYAKDGKLAALAIADEARCCIIEFNPRSPPSTRPQKMELLQKHIFCRSLGEIYAFDAAQIAMVLWMELGVRVARAVDIQSVFTESDRSSDRKPLVAIQACFGDSEGCKLNEKNIDRAFDDLTYNIDEINRMRVDILERAWISRTLPSHENGISTFSNVKYVDTSGLDEQFLKTLDALARVSEDSRRVGHLKPTTTNHQFSDARSPLLNADGKSFNARASAYKDRFRPSQNVITTIELESGEQIRHHGQTGVVTGMSTQVNFDTSVMNGNRNIVSIISTGREQLTAAEGKRDGVIRRTLQGNFTSFKENPWISNILLWDTIKNDTEQLSPSILEWPEWWFPPRSDIQKPIIQSSDSNPARHSLNRSQQQALDHMLSSDPITLIQGPPGTGKTSVIAAFVQCALAEGKTGIWLILWIGSFWFLKIFAMNGMMIFMRRCYHMLFLPKTSNLSHHRNYKIPEYFSAP</sequence>
<accession>A0AA39U335</accession>
<dbReference type="RefSeq" id="XP_060339502.1">
    <property type="nucleotide sequence ID" value="XM_060482666.1"/>
</dbReference>
<name>A0AA39U335_ARMTA</name>
<dbReference type="PANTHER" id="PTHR43788">
    <property type="entry name" value="DNA2/NAM7 HELICASE FAMILY MEMBER"/>
    <property type="match status" value="1"/>
</dbReference>
<keyword evidence="2" id="KW-0732">Signal</keyword>
<keyword evidence="1" id="KW-1133">Transmembrane helix</keyword>
<proteinExistence type="predicted"/>
<reference evidence="4" key="1">
    <citation type="submission" date="2023-06" db="EMBL/GenBank/DDBJ databases">
        <authorList>
            <consortium name="Lawrence Berkeley National Laboratory"/>
            <person name="Ahrendt S."/>
            <person name="Sahu N."/>
            <person name="Indic B."/>
            <person name="Wong-Bajracharya J."/>
            <person name="Merenyi Z."/>
            <person name="Ke H.-M."/>
            <person name="Monk M."/>
            <person name="Kocsube S."/>
            <person name="Drula E."/>
            <person name="Lipzen A."/>
            <person name="Balint B."/>
            <person name="Henrissat B."/>
            <person name="Andreopoulos B."/>
            <person name="Martin F.M."/>
            <person name="Harder C.B."/>
            <person name="Rigling D."/>
            <person name="Ford K.L."/>
            <person name="Foster G.D."/>
            <person name="Pangilinan J."/>
            <person name="Papanicolaou A."/>
            <person name="Barry K."/>
            <person name="LaButti K."/>
            <person name="Viragh M."/>
            <person name="Koriabine M."/>
            <person name="Yan M."/>
            <person name="Riley R."/>
            <person name="Champramary S."/>
            <person name="Plett K.L."/>
            <person name="Tsai I.J."/>
            <person name="Slot J."/>
            <person name="Sipos G."/>
            <person name="Plett J."/>
            <person name="Nagy L.G."/>
            <person name="Grigoriev I.V."/>
        </authorList>
    </citation>
    <scope>NUCLEOTIDE SEQUENCE</scope>
    <source>
        <strain evidence="4">CCBAS 213</strain>
    </source>
</reference>
<gene>
    <name evidence="4" type="ORF">EV420DRAFT_58085</name>
</gene>
<keyword evidence="1" id="KW-0812">Transmembrane</keyword>
<dbReference type="GO" id="GO:0043139">
    <property type="term" value="F:5'-3' DNA helicase activity"/>
    <property type="evidence" value="ECO:0007669"/>
    <property type="project" value="TreeGrafter"/>
</dbReference>
<feature type="domain" description="DNA2/NAM7 helicase helicase" evidence="3">
    <location>
        <begin position="521"/>
        <end position="560"/>
    </location>
</feature>
<dbReference type="SUPFAM" id="SSF52540">
    <property type="entry name" value="P-loop containing nucleoside triphosphate hydrolases"/>
    <property type="match status" value="1"/>
</dbReference>
<dbReference type="AlphaFoldDB" id="A0AA39U335"/>
<evidence type="ECO:0000256" key="2">
    <source>
        <dbReference type="SAM" id="SignalP"/>
    </source>
</evidence>
<comment type="caution">
    <text evidence="4">The sequence shown here is derived from an EMBL/GenBank/DDBJ whole genome shotgun (WGS) entry which is preliminary data.</text>
</comment>
<dbReference type="InterPro" id="IPR050534">
    <property type="entry name" value="Coronavir_polyprotein_1ab"/>
</dbReference>
<dbReference type="GeneID" id="85366214"/>
<keyword evidence="1" id="KW-0472">Membrane</keyword>
<feature type="chain" id="PRO_5041282786" description="DNA2/NAM7 helicase helicase domain-containing protein" evidence="2">
    <location>
        <begin position="20"/>
        <end position="622"/>
    </location>
</feature>
<dbReference type="Pfam" id="PF13086">
    <property type="entry name" value="AAA_11"/>
    <property type="match status" value="1"/>
</dbReference>
<protein>
    <recommendedName>
        <fullName evidence="3">DNA2/NAM7 helicase helicase domain-containing protein</fullName>
    </recommendedName>
</protein>
<evidence type="ECO:0000256" key="1">
    <source>
        <dbReference type="SAM" id="Phobius"/>
    </source>
</evidence>
<evidence type="ECO:0000313" key="5">
    <source>
        <dbReference type="Proteomes" id="UP001175211"/>
    </source>
</evidence>